<dbReference type="EMBL" id="CACVAQ010000501">
    <property type="protein sequence ID" value="CAA6829547.1"/>
    <property type="molecule type" value="Genomic_DNA"/>
</dbReference>
<dbReference type="PANTHER" id="PTHR21198">
    <property type="entry name" value="GLUTAMATE RACEMASE"/>
    <property type="match status" value="1"/>
</dbReference>
<dbReference type="SUPFAM" id="SSF53681">
    <property type="entry name" value="Aspartate/glutamate racemase"/>
    <property type="match status" value="2"/>
</dbReference>
<dbReference type="HAMAP" id="MF_00258">
    <property type="entry name" value="Glu_racemase"/>
    <property type="match status" value="1"/>
</dbReference>
<feature type="binding site" evidence="7">
    <location>
        <begin position="8"/>
        <end position="9"/>
    </location>
    <ligand>
        <name>substrate</name>
    </ligand>
</feature>
<comment type="pathway">
    <text evidence="7">Cell wall biogenesis; peptidoglycan biosynthesis.</text>
</comment>
<gene>
    <name evidence="7" type="primary">murI</name>
    <name evidence="8" type="ORF">HELGO_WM24928</name>
</gene>
<evidence type="ECO:0000256" key="7">
    <source>
        <dbReference type="HAMAP-Rule" id="MF_00258"/>
    </source>
</evidence>
<keyword evidence="3 7" id="KW-0133">Cell shape</keyword>
<keyword evidence="4 7" id="KW-0573">Peptidoglycan synthesis</keyword>
<comment type="catalytic activity">
    <reaction evidence="1 7">
        <text>L-glutamate = D-glutamate</text>
        <dbReference type="Rhea" id="RHEA:12813"/>
        <dbReference type="ChEBI" id="CHEBI:29985"/>
        <dbReference type="ChEBI" id="CHEBI:29986"/>
        <dbReference type="EC" id="5.1.1.3"/>
    </reaction>
</comment>
<comment type="function">
    <text evidence="7">Provides the (R)-glutamate required for cell wall biosynthesis.</text>
</comment>
<dbReference type="InterPro" id="IPR004391">
    <property type="entry name" value="Glu_race"/>
</dbReference>
<accession>A0A6S6UJ13</accession>
<protein>
    <recommendedName>
        <fullName evidence="2 7">Glutamate racemase</fullName>
        <ecNumber evidence="2 7">5.1.1.3</ecNumber>
    </recommendedName>
</protein>
<proteinExistence type="inferred from homology"/>
<keyword evidence="6 7" id="KW-0961">Cell wall biogenesis/degradation</keyword>
<dbReference type="Gene3D" id="3.40.50.1860">
    <property type="match status" value="2"/>
</dbReference>
<dbReference type="PANTHER" id="PTHR21198:SF3">
    <property type="entry name" value="GLUTAMATE RACEMASE"/>
    <property type="match status" value="1"/>
</dbReference>
<name>A0A6S6UJ13_9BACT</name>
<organism evidence="8">
    <name type="scientific">uncultured Aureispira sp</name>
    <dbReference type="NCBI Taxonomy" id="1331704"/>
    <lineage>
        <taxon>Bacteria</taxon>
        <taxon>Pseudomonadati</taxon>
        <taxon>Bacteroidota</taxon>
        <taxon>Saprospiria</taxon>
        <taxon>Saprospirales</taxon>
        <taxon>Saprospiraceae</taxon>
        <taxon>Aureispira</taxon>
        <taxon>environmental samples</taxon>
    </lineage>
</organism>
<feature type="binding site" evidence="7">
    <location>
        <begin position="72"/>
        <end position="73"/>
    </location>
    <ligand>
        <name>substrate</name>
    </ligand>
</feature>
<dbReference type="AlphaFoldDB" id="A0A6S6UJ13"/>
<reference evidence="8" key="1">
    <citation type="submission" date="2020-01" db="EMBL/GenBank/DDBJ databases">
        <authorList>
            <person name="Meier V. D."/>
            <person name="Meier V D."/>
        </authorList>
    </citation>
    <scope>NUCLEOTIDE SEQUENCE</scope>
    <source>
        <strain evidence="8">HLG_WM_MAG_10</strain>
    </source>
</reference>
<dbReference type="GO" id="GO:0071555">
    <property type="term" value="P:cell wall organization"/>
    <property type="evidence" value="ECO:0007669"/>
    <property type="project" value="UniProtKB-KW"/>
</dbReference>
<dbReference type="GO" id="GO:0008360">
    <property type="term" value="P:regulation of cell shape"/>
    <property type="evidence" value="ECO:0007669"/>
    <property type="project" value="UniProtKB-KW"/>
</dbReference>
<feature type="active site" description="Proton donor/acceptor" evidence="7">
    <location>
        <position position="181"/>
    </location>
</feature>
<feature type="binding site" evidence="7">
    <location>
        <begin position="40"/>
        <end position="41"/>
    </location>
    <ligand>
        <name>substrate</name>
    </ligand>
</feature>
<keyword evidence="5 7" id="KW-0413">Isomerase</keyword>
<dbReference type="EC" id="5.1.1.3" evidence="2 7"/>
<feature type="binding site" evidence="7">
    <location>
        <begin position="182"/>
        <end position="183"/>
    </location>
    <ligand>
        <name>substrate</name>
    </ligand>
</feature>
<dbReference type="InterPro" id="IPR001920">
    <property type="entry name" value="Asp/Glu_race"/>
</dbReference>
<dbReference type="NCBIfam" id="TIGR00067">
    <property type="entry name" value="glut_race"/>
    <property type="match status" value="1"/>
</dbReference>
<evidence type="ECO:0000256" key="1">
    <source>
        <dbReference type="ARBA" id="ARBA00001602"/>
    </source>
</evidence>
<dbReference type="InterPro" id="IPR015942">
    <property type="entry name" value="Asp/Glu/hydantoin_racemase"/>
</dbReference>
<evidence type="ECO:0000256" key="5">
    <source>
        <dbReference type="ARBA" id="ARBA00023235"/>
    </source>
</evidence>
<evidence type="ECO:0000256" key="4">
    <source>
        <dbReference type="ARBA" id="ARBA00022984"/>
    </source>
</evidence>
<sequence>MKKLAFFDSGLGGLTVLHEALKQMPYEQYIYFADSDHAPYGTQSTANIKSLVFDAADFLFQQDLKALVLACNTATSVVIKDLRKKYSIPIIGMEPAVKPAIELASNKKTLLCATEKTLIENKLKLLIKNLNAVDKVERLSLQGLVSFAEKFDFKSLAARNYLSHSFSKINWVEFDSIILGCTHFIYFKQLIRQLIPAEIQILDGNEGTVKHLQNTITLNTNKQTFPIEFFSSKKPMPHAHFEPCFALLNQPIF</sequence>
<dbReference type="GO" id="GO:0009252">
    <property type="term" value="P:peptidoglycan biosynthetic process"/>
    <property type="evidence" value="ECO:0007669"/>
    <property type="project" value="UniProtKB-UniRule"/>
</dbReference>
<dbReference type="Pfam" id="PF01177">
    <property type="entry name" value="Asp_Glu_race"/>
    <property type="match status" value="1"/>
</dbReference>
<comment type="similarity">
    <text evidence="7">Belongs to the aspartate/glutamate racemases family.</text>
</comment>
<dbReference type="UniPathway" id="UPA00219"/>
<evidence type="ECO:0000256" key="2">
    <source>
        <dbReference type="ARBA" id="ARBA00013090"/>
    </source>
</evidence>
<dbReference type="PROSITE" id="PS00923">
    <property type="entry name" value="ASP_GLU_RACEMASE_1"/>
    <property type="match status" value="1"/>
</dbReference>
<evidence type="ECO:0000313" key="8">
    <source>
        <dbReference type="EMBL" id="CAA6829547.1"/>
    </source>
</evidence>
<feature type="active site" description="Proton donor/acceptor" evidence="7">
    <location>
        <position position="71"/>
    </location>
</feature>
<evidence type="ECO:0000256" key="3">
    <source>
        <dbReference type="ARBA" id="ARBA00022960"/>
    </source>
</evidence>
<dbReference type="InterPro" id="IPR018187">
    <property type="entry name" value="Asp/Glu_racemase_AS_1"/>
</dbReference>
<evidence type="ECO:0000256" key="6">
    <source>
        <dbReference type="ARBA" id="ARBA00023316"/>
    </source>
</evidence>
<dbReference type="GO" id="GO:0008881">
    <property type="term" value="F:glutamate racemase activity"/>
    <property type="evidence" value="ECO:0007669"/>
    <property type="project" value="UniProtKB-UniRule"/>
</dbReference>